<keyword evidence="4 8" id="KW-0521">NADP</keyword>
<dbReference type="Pfam" id="PF01488">
    <property type="entry name" value="Shikimate_DH"/>
    <property type="match status" value="1"/>
</dbReference>
<feature type="binding site" evidence="8">
    <location>
        <position position="76"/>
    </location>
    <ligand>
        <name>shikimate</name>
        <dbReference type="ChEBI" id="CHEBI:36208"/>
    </ligand>
</feature>
<dbReference type="GO" id="GO:0008652">
    <property type="term" value="P:amino acid biosynthetic process"/>
    <property type="evidence" value="ECO:0007669"/>
    <property type="project" value="UniProtKB-KW"/>
</dbReference>
<keyword evidence="3 8" id="KW-0028">Amino-acid biosynthesis</keyword>
<dbReference type="InterPro" id="IPR036291">
    <property type="entry name" value="NAD(P)-bd_dom_sf"/>
</dbReference>
<dbReference type="Proteomes" id="UP000276984">
    <property type="component" value="Chromosome"/>
</dbReference>
<feature type="binding site" evidence="8">
    <location>
        <begin position="142"/>
        <end position="146"/>
    </location>
    <ligand>
        <name>NADP(+)</name>
        <dbReference type="ChEBI" id="CHEBI:58349"/>
    </ligand>
</feature>
<feature type="active site" description="Proton acceptor" evidence="8">
    <location>
        <position position="80"/>
    </location>
</feature>
<name>A0A494RHR3_9CAUL</name>
<evidence type="ECO:0000256" key="1">
    <source>
        <dbReference type="ARBA" id="ARBA00004871"/>
    </source>
</evidence>
<dbReference type="GO" id="GO:0004764">
    <property type="term" value="F:shikimate 3-dehydrogenase (NADP+) activity"/>
    <property type="evidence" value="ECO:0007669"/>
    <property type="project" value="UniProtKB-UniRule"/>
</dbReference>
<evidence type="ECO:0000256" key="6">
    <source>
        <dbReference type="ARBA" id="ARBA00023141"/>
    </source>
</evidence>
<feature type="binding site" evidence="8">
    <location>
        <position position="223"/>
    </location>
    <ligand>
        <name>shikimate</name>
        <dbReference type="ChEBI" id="CHEBI:36208"/>
    </ligand>
</feature>
<dbReference type="InterPro" id="IPR011342">
    <property type="entry name" value="Shikimate_DH"/>
</dbReference>
<reference evidence="11 12" key="1">
    <citation type="submission" date="2018-10" db="EMBL/GenBank/DDBJ databases">
        <title>Complete genome sequence of Brevundimonas naejangsanensis BRV3.</title>
        <authorList>
            <person name="Berrios L."/>
            <person name="Ely B."/>
        </authorList>
    </citation>
    <scope>NUCLEOTIDE SEQUENCE [LARGE SCALE GENOMIC DNA]</scope>
    <source>
        <strain evidence="11 12">BRV3</strain>
    </source>
</reference>
<dbReference type="GO" id="GO:0019632">
    <property type="term" value="P:shikimate metabolic process"/>
    <property type="evidence" value="ECO:0007669"/>
    <property type="project" value="InterPro"/>
</dbReference>
<evidence type="ECO:0000256" key="8">
    <source>
        <dbReference type="HAMAP-Rule" id="MF_00222"/>
    </source>
</evidence>
<accession>A0A494RHR3</accession>
<dbReference type="InterPro" id="IPR022893">
    <property type="entry name" value="Shikimate_DH_fam"/>
</dbReference>
<feature type="binding site" evidence="8">
    <location>
        <position position="244"/>
    </location>
    <ligand>
        <name>NADP(+)</name>
        <dbReference type="ChEBI" id="CHEBI:58349"/>
    </ligand>
</feature>
<gene>
    <name evidence="8 11" type="primary">aroE</name>
    <name evidence="11" type="ORF">D8I30_05200</name>
</gene>
<feature type="domain" description="Quinate/shikimate 5-dehydrogenase/glutamyl-tRNA reductase" evidence="9">
    <location>
        <begin position="124"/>
        <end position="206"/>
    </location>
</feature>
<feature type="binding site" evidence="8">
    <location>
        <begin position="28"/>
        <end position="30"/>
    </location>
    <ligand>
        <name>shikimate</name>
        <dbReference type="ChEBI" id="CHEBI:36208"/>
    </ligand>
</feature>
<dbReference type="EMBL" id="CP032707">
    <property type="protein sequence ID" value="AYG94643.1"/>
    <property type="molecule type" value="Genomic_DNA"/>
</dbReference>
<protein>
    <recommendedName>
        <fullName evidence="2 8">Shikimate dehydrogenase (NADP(+))</fullName>
        <shortName evidence="8">SDH</shortName>
        <ecNumber evidence="2 8">1.1.1.25</ecNumber>
    </recommendedName>
</protein>
<feature type="binding site" evidence="8">
    <location>
        <position position="251"/>
    </location>
    <ligand>
        <name>shikimate</name>
        <dbReference type="ChEBI" id="CHEBI:36208"/>
    </ligand>
</feature>
<dbReference type="AlphaFoldDB" id="A0A494RHR3"/>
<comment type="similarity">
    <text evidence="8">Belongs to the shikimate dehydrogenase family.</text>
</comment>
<dbReference type="HAMAP" id="MF_00222">
    <property type="entry name" value="Shikimate_DH_AroE"/>
    <property type="match status" value="1"/>
</dbReference>
<dbReference type="InterPro" id="IPR006151">
    <property type="entry name" value="Shikm_DH/Glu-tRNA_Rdtase"/>
</dbReference>
<evidence type="ECO:0000256" key="5">
    <source>
        <dbReference type="ARBA" id="ARBA00023002"/>
    </source>
</evidence>
<dbReference type="GO" id="GO:0050661">
    <property type="term" value="F:NADP binding"/>
    <property type="evidence" value="ECO:0007669"/>
    <property type="project" value="InterPro"/>
</dbReference>
<comment type="function">
    <text evidence="8">Involved in the biosynthesis of the chorismate, which leads to the biosynthesis of aromatic amino acids. Catalyzes the reversible NADPH linked reduction of 3-dehydroshikimate (DHSA) to yield shikimate (SA).</text>
</comment>
<dbReference type="SUPFAM" id="SSF53223">
    <property type="entry name" value="Aminoacid dehydrogenase-like, N-terminal domain"/>
    <property type="match status" value="1"/>
</dbReference>
<dbReference type="GO" id="GO:0009423">
    <property type="term" value="P:chorismate biosynthetic process"/>
    <property type="evidence" value="ECO:0007669"/>
    <property type="project" value="UniProtKB-UniRule"/>
</dbReference>
<dbReference type="PANTHER" id="PTHR21089">
    <property type="entry name" value="SHIKIMATE DEHYDROGENASE"/>
    <property type="match status" value="1"/>
</dbReference>
<evidence type="ECO:0000256" key="4">
    <source>
        <dbReference type="ARBA" id="ARBA00022857"/>
    </source>
</evidence>
<evidence type="ECO:0000259" key="9">
    <source>
        <dbReference type="Pfam" id="PF01488"/>
    </source>
</evidence>
<dbReference type="UniPathway" id="UPA00053">
    <property type="reaction ID" value="UER00087"/>
</dbReference>
<feature type="binding site" evidence="8">
    <location>
        <position position="101"/>
    </location>
    <ligand>
        <name>shikimate</name>
        <dbReference type="ChEBI" id="CHEBI:36208"/>
    </ligand>
</feature>
<keyword evidence="5 8" id="KW-0560">Oxidoreductase</keyword>
<sequence length="281" mass="28171">MSPAPATFGRITGAARLGGIVGQPVRHSLSPVIHNAWLEAGGVDGAYVAFSPRDAAGFETLVAAGRAGLIAGVNVTAPFKEQAFALADEAGAKARLTGSANILVFDNGRVRADSADGAGVLYALAEQAPDLALKGASVVILGAGGAARAGAGALIEAGASLSILNRTRERAEALAADLGPAVSVAEDAGVLERADLVINALSVPPEIALEALKPSAVVMDMTYKPVLTPLLAEARARGLTTVDGLAMLIGQAAPSFEAIFGVPPPPLDLRALLLAHLGEAA</sequence>
<dbReference type="Pfam" id="PF08501">
    <property type="entry name" value="Shikimate_dh_N"/>
    <property type="match status" value="1"/>
</dbReference>
<keyword evidence="12" id="KW-1185">Reference proteome</keyword>
<comment type="catalytic activity">
    <reaction evidence="7 8">
        <text>shikimate + NADP(+) = 3-dehydroshikimate + NADPH + H(+)</text>
        <dbReference type="Rhea" id="RHEA:17737"/>
        <dbReference type="ChEBI" id="CHEBI:15378"/>
        <dbReference type="ChEBI" id="CHEBI:16630"/>
        <dbReference type="ChEBI" id="CHEBI:36208"/>
        <dbReference type="ChEBI" id="CHEBI:57783"/>
        <dbReference type="ChEBI" id="CHEBI:58349"/>
        <dbReference type="EC" id="1.1.1.25"/>
    </reaction>
</comment>
<dbReference type="CDD" id="cd01065">
    <property type="entry name" value="NAD_bind_Shikimate_DH"/>
    <property type="match status" value="1"/>
</dbReference>
<dbReference type="RefSeq" id="WP_121481794.1">
    <property type="nucleotide sequence ID" value="NZ_CP032707.1"/>
</dbReference>
<dbReference type="EC" id="1.1.1.25" evidence="2 8"/>
<dbReference type="SUPFAM" id="SSF51735">
    <property type="entry name" value="NAD(P)-binding Rossmann-fold domains"/>
    <property type="match status" value="1"/>
</dbReference>
<evidence type="ECO:0000256" key="7">
    <source>
        <dbReference type="ARBA" id="ARBA00049442"/>
    </source>
</evidence>
<evidence type="ECO:0000259" key="10">
    <source>
        <dbReference type="Pfam" id="PF08501"/>
    </source>
</evidence>
<dbReference type="OrthoDB" id="9792692at2"/>
<feature type="binding site" evidence="8">
    <location>
        <begin position="165"/>
        <end position="170"/>
    </location>
    <ligand>
        <name>NADP(+)</name>
        <dbReference type="ChEBI" id="CHEBI:58349"/>
    </ligand>
</feature>
<evidence type="ECO:0000313" key="12">
    <source>
        <dbReference type="Proteomes" id="UP000276984"/>
    </source>
</evidence>
<dbReference type="InterPro" id="IPR013708">
    <property type="entry name" value="Shikimate_DH-bd_N"/>
</dbReference>
<evidence type="ECO:0000313" key="11">
    <source>
        <dbReference type="EMBL" id="AYG94643.1"/>
    </source>
</evidence>
<evidence type="ECO:0000256" key="3">
    <source>
        <dbReference type="ARBA" id="ARBA00022605"/>
    </source>
</evidence>
<keyword evidence="6 8" id="KW-0057">Aromatic amino acid biosynthesis</keyword>
<comment type="pathway">
    <text evidence="1 8">Metabolic intermediate biosynthesis; chorismate biosynthesis; chorismate from D-erythrose 4-phosphate and phosphoenolpyruvate: step 4/7.</text>
</comment>
<dbReference type="Gene3D" id="3.40.50.10860">
    <property type="entry name" value="Leucine Dehydrogenase, chain A, domain 1"/>
    <property type="match status" value="1"/>
</dbReference>
<feature type="domain" description="Shikimate dehydrogenase substrate binding N-terminal" evidence="10">
    <location>
        <begin position="20"/>
        <end position="102"/>
    </location>
</feature>
<dbReference type="NCBIfam" id="TIGR00507">
    <property type="entry name" value="aroE"/>
    <property type="match status" value="1"/>
</dbReference>
<dbReference type="PANTHER" id="PTHR21089:SF1">
    <property type="entry name" value="BIFUNCTIONAL 3-DEHYDROQUINATE DEHYDRATASE_SHIKIMATE DEHYDROGENASE, CHLOROPLASTIC"/>
    <property type="match status" value="1"/>
</dbReference>
<dbReference type="GO" id="GO:0009073">
    <property type="term" value="P:aromatic amino acid family biosynthetic process"/>
    <property type="evidence" value="ECO:0007669"/>
    <property type="project" value="UniProtKB-KW"/>
</dbReference>
<comment type="subunit">
    <text evidence="8">Homodimer.</text>
</comment>
<proteinExistence type="inferred from homology"/>
<feature type="binding site" evidence="8">
    <location>
        <position position="221"/>
    </location>
    <ligand>
        <name>NADP(+)</name>
        <dbReference type="ChEBI" id="CHEBI:58349"/>
    </ligand>
</feature>
<dbReference type="InterPro" id="IPR046346">
    <property type="entry name" value="Aminoacid_DH-like_N_sf"/>
</dbReference>
<comment type="caution">
    <text evidence="8">Lacks conserved residue(s) required for the propagation of feature annotation.</text>
</comment>
<evidence type="ECO:0000256" key="2">
    <source>
        <dbReference type="ARBA" id="ARBA00012962"/>
    </source>
</evidence>
<feature type="binding site" evidence="8">
    <location>
        <position position="116"/>
    </location>
    <ligand>
        <name>shikimate</name>
        <dbReference type="ChEBI" id="CHEBI:36208"/>
    </ligand>
</feature>
<organism evidence="11 12">
    <name type="scientific">Brevundimonas naejangsanensis</name>
    <dbReference type="NCBI Taxonomy" id="588932"/>
    <lineage>
        <taxon>Bacteria</taxon>
        <taxon>Pseudomonadati</taxon>
        <taxon>Pseudomonadota</taxon>
        <taxon>Alphaproteobacteria</taxon>
        <taxon>Caulobacterales</taxon>
        <taxon>Caulobacteraceae</taxon>
        <taxon>Brevundimonas</taxon>
    </lineage>
</organism>
<dbReference type="Gene3D" id="3.40.50.720">
    <property type="entry name" value="NAD(P)-binding Rossmann-like Domain"/>
    <property type="match status" value="1"/>
</dbReference>